<name>A0A397V4I3_9GLOM</name>
<protein>
    <submittedName>
        <fullName evidence="1">Uncharacterized protein</fullName>
    </submittedName>
</protein>
<evidence type="ECO:0000313" key="2">
    <source>
        <dbReference type="Proteomes" id="UP000266673"/>
    </source>
</evidence>
<comment type="caution">
    <text evidence="1">The sequence shown here is derived from an EMBL/GenBank/DDBJ whole genome shotgun (WGS) entry which is preliminary data.</text>
</comment>
<organism evidence="1 2">
    <name type="scientific">Gigaspora rosea</name>
    <dbReference type="NCBI Taxonomy" id="44941"/>
    <lineage>
        <taxon>Eukaryota</taxon>
        <taxon>Fungi</taxon>
        <taxon>Fungi incertae sedis</taxon>
        <taxon>Mucoromycota</taxon>
        <taxon>Glomeromycotina</taxon>
        <taxon>Glomeromycetes</taxon>
        <taxon>Diversisporales</taxon>
        <taxon>Gigasporaceae</taxon>
        <taxon>Gigaspora</taxon>
    </lineage>
</organism>
<keyword evidence="2" id="KW-1185">Reference proteome</keyword>
<proteinExistence type="predicted"/>
<dbReference type="AlphaFoldDB" id="A0A397V4I3"/>
<sequence length="468" mass="54989">MDEKFLLKCFLTYLKSCEKELPRLYNFLICVQINSDNKVASCHKTLIDKVFFTQIRNIAYLNQQPNKIKILYEDITKNHDKGKLKLLTKEKIQNSKVQQFWTDIARFEEDKSSSSNVPTLMNFASGRLYWELAKCDDFRQLEDFDKYKFCPLFTSTSLNCFKKDFIQLDILDPFYCLTIDLFHDFNLWKCVLGTNFSRIKFADHSNSISLNDIHKINHATQQSFEDFNTQNPFIDDPDISIDCLPCLNLTLEDDFSEKTKSSINEILQSWIVAWKKDETLNEKDYTHLFIISPLNKLLRGLLSYVTLHESEHPTYCSYECKSYFFESSINDDRKISDNQIFDQFSLENRQSSDFEKSEEVITSKKKYRKKVDVAISYRIDKRINKEGEKIYGYIYPILGDVKLSGVNGKNDYKKNIYALNDNFNTIIKYYSKKVKKISKKMCELFDSIKLCEIHASGSIIHIMVCPLK</sequence>
<dbReference type="OrthoDB" id="2434816at2759"/>
<accession>A0A397V4I3</accession>
<reference evidence="1 2" key="1">
    <citation type="submission" date="2018-06" db="EMBL/GenBank/DDBJ databases">
        <title>Comparative genomics reveals the genomic features of Rhizophagus irregularis, R. cerebriforme, R. diaphanum and Gigaspora rosea, and their symbiotic lifestyle signature.</title>
        <authorList>
            <person name="Morin E."/>
            <person name="San Clemente H."/>
            <person name="Chen E.C.H."/>
            <person name="De La Providencia I."/>
            <person name="Hainaut M."/>
            <person name="Kuo A."/>
            <person name="Kohler A."/>
            <person name="Murat C."/>
            <person name="Tang N."/>
            <person name="Roy S."/>
            <person name="Loubradou J."/>
            <person name="Henrissat B."/>
            <person name="Grigoriev I.V."/>
            <person name="Corradi N."/>
            <person name="Roux C."/>
            <person name="Martin F.M."/>
        </authorList>
    </citation>
    <scope>NUCLEOTIDE SEQUENCE [LARGE SCALE GENOMIC DNA]</scope>
    <source>
        <strain evidence="1 2">DAOM 194757</strain>
    </source>
</reference>
<evidence type="ECO:0000313" key="1">
    <source>
        <dbReference type="EMBL" id="RIB17315.1"/>
    </source>
</evidence>
<dbReference type="EMBL" id="QKWP01000616">
    <property type="protein sequence ID" value="RIB17315.1"/>
    <property type="molecule type" value="Genomic_DNA"/>
</dbReference>
<gene>
    <name evidence="1" type="ORF">C2G38_2246462</name>
</gene>
<dbReference type="Proteomes" id="UP000266673">
    <property type="component" value="Unassembled WGS sequence"/>
</dbReference>